<dbReference type="Proteomes" id="UP000515158">
    <property type="component" value="Unplaced"/>
</dbReference>
<name>A0A6P9A4A1_THRPL</name>
<accession>A0A6P9A4A1</accession>
<evidence type="ECO:0000256" key="1">
    <source>
        <dbReference type="SAM" id="MobiDB-lite"/>
    </source>
</evidence>
<evidence type="ECO:0000313" key="2">
    <source>
        <dbReference type="Proteomes" id="UP000515158"/>
    </source>
</evidence>
<evidence type="ECO:0000313" key="3">
    <source>
        <dbReference type="RefSeq" id="XP_034252305.1"/>
    </source>
</evidence>
<organism evidence="3">
    <name type="scientific">Thrips palmi</name>
    <name type="common">Melon thrips</name>
    <dbReference type="NCBI Taxonomy" id="161013"/>
    <lineage>
        <taxon>Eukaryota</taxon>
        <taxon>Metazoa</taxon>
        <taxon>Ecdysozoa</taxon>
        <taxon>Arthropoda</taxon>
        <taxon>Hexapoda</taxon>
        <taxon>Insecta</taxon>
        <taxon>Pterygota</taxon>
        <taxon>Neoptera</taxon>
        <taxon>Paraneoptera</taxon>
        <taxon>Thysanoptera</taxon>
        <taxon>Terebrantia</taxon>
        <taxon>Thripoidea</taxon>
        <taxon>Thripidae</taxon>
        <taxon>Thrips</taxon>
    </lineage>
</organism>
<feature type="compositionally biased region" description="Polar residues" evidence="1">
    <location>
        <begin position="79"/>
        <end position="93"/>
    </location>
</feature>
<proteinExistence type="predicted"/>
<reference evidence="3" key="1">
    <citation type="submission" date="2025-08" db="UniProtKB">
        <authorList>
            <consortium name="RefSeq"/>
        </authorList>
    </citation>
    <scope>IDENTIFICATION</scope>
    <source>
        <tissue evidence="3">Total insect</tissue>
    </source>
</reference>
<feature type="compositionally biased region" description="Acidic residues" evidence="1">
    <location>
        <begin position="129"/>
        <end position="140"/>
    </location>
</feature>
<dbReference type="InParanoid" id="A0A6P9A4A1"/>
<dbReference type="AlphaFoldDB" id="A0A6P9A4A1"/>
<sequence>MDSPQERRRRGRGQQRLIGRRPKGSKVKGGQDASGESSVSDSGAVVTDSDTSLPTSDADRRHKQCQKSVNDPHLCSESDYVSETTASEWTVNETDLEEKRKKKRKMRKKRAKLQYQRKYSRRQVGSYSDSDEEEEEDSEVDVTGSSDSEEFVLSQSSDSSETSVESNLSTNLEETTSPDPTQGGAEDEQTQSKDGQTPENPTPKTTESSDFMHSLLNNMKLLVPDDWHADLWGETMRLYTISQSSNPSVERSIIFSNNSKKFSVFIHGVPLSGQSAILQDRRGVDVQNIGDLSDFLLSLLSKVATAAVCSGIHTHTEIWDFETGYLDYSESFESPYFRSKSCSVLMNATKRSDQCPAATF</sequence>
<gene>
    <name evidence="3" type="primary">LOC117651876</name>
</gene>
<dbReference type="KEGG" id="tpal:117651876"/>
<feature type="compositionally biased region" description="Basic residues" evidence="1">
    <location>
        <begin position="7"/>
        <end position="26"/>
    </location>
</feature>
<feature type="compositionally biased region" description="Basic residues" evidence="1">
    <location>
        <begin position="100"/>
        <end position="112"/>
    </location>
</feature>
<protein>
    <submittedName>
        <fullName evidence="3">Uncharacterized protein LOC117651876</fullName>
    </submittedName>
</protein>
<dbReference type="RefSeq" id="XP_034252305.1">
    <property type="nucleotide sequence ID" value="XM_034396414.1"/>
</dbReference>
<feature type="compositionally biased region" description="Polar residues" evidence="1">
    <location>
        <begin position="192"/>
        <end position="209"/>
    </location>
</feature>
<feature type="region of interest" description="Disordered" evidence="1">
    <location>
        <begin position="1"/>
        <end position="209"/>
    </location>
</feature>
<dbReference type="GeneID" id="117651876"/>
<feature type="compositionally biased region" description="Low complexity" evidence="1">
    <location>
        <begin position="141"/>
        <end position="171"/>
    </location>
</feature>
<keyword evidence="2" id="KW-1185">Reference proteome</keyword>